<keyword evidence="3" id="KW-1185">Reference proteome</keyword>
<dbReference type="AlphaFoldDB" id="A0A4D6NP12"/>
<gene>
    <name evidence="2" type="ORF">DEO72_LG11g2076</name>
</gene>
<name>A0A4D6NP12_VIGUN</name>
<feature type="region of interest" description="Disordered" evidence="1">
    <location>
        <begin position="58"/>
        <end position="77"/>
    </location>
</feature>
<sequence length="77" mass="8367">MFACQSPVLTPFQGEIVARSDTLAQASLSCLGETYRNRREGSPKRACEGFLAPLSRSRLSKSLPPKRGHSSRLSEGS</sequence>
<dbReference type="EMBL" id="CP039355">
    <property type="protein sequence ID" value="QCE15068.1"/>
    <property type="molecule type" value="Genomic_DNA"/>
</dbReference>
<organism evidence="2 3">
    <name type="scientific">Vigna unguiculata</name>
    <name type="common">Cowpea</name>
    <dbReference type="NCBI Taxonomy" id="3917"/>
    <lineage>
        <taxon>Eukaryota</taxon>
        <taxon>Viridiplantae</taxon>
        <taxon>Streptophyta</taxon>
        <taxon>Embryophyta</taxon>
        <taxon>Tracheophyta</taxon>
        <taxon>Spermatophyta</taxon>
        <taxon>Magnoliopsida</taxon>
        <taxon>eudicotyledons</taxon>
        <taxon>Gunneridae</taxon>
        <taxon>Pentapetalae</taxon>
        <taxon>rosids</taxon>
        <taxon>fabids</taxon>
        <taxon>Fabales</taxon>
        <taxon>Fabaceae</taxon>
        <taxon>Papilionoideae</taxon>
        <taxon>50 kb inversion clade</taxon>
        <taxon>NPAAA clade</taxon>
        <taxon>indigoferoid/millettioid clade</taxon>
        <taxon>Phaseoleae</taxon>
        <taxon>Vigna</taxon>
    </lineage>
</organism>
<accession>A0A4D6NP12</accession>
<evidence type="ECO:0000313" key="2">
    <source>
        <dbReference type="EMBL" id="QCE15068.1"/>
    </source>
</evidence>
<reference evidence="2 3" key="1">
    <citation type="submission" date="2019-04" db="EMBL/GenBank/DDBJ databases">
        <title>An improved genome assembly and genetic linkage map for asparagus bean, Vigna unguiculata ssp. sesquipedialis.</title>
        <authorList>
            <person name="Xia Q."/>
            <person name="Zhang R."/>
            <person name="Dong Y."/>
        </authorList>
    </citation>
    <scope>NUCLEOTIDE SEQUENCE [LARGE SCALE GENOMIC DNA]</scope>
    <source>
        <tissue evidence="2">Leaf</tissue>
    </source>
</reference>
<evidence type="ECO:0000313" key="3">
    <source>
        <dbReference type="Proteomes" id="UP000501690"/>
    </source>
</evidence>
<protein>
    <submittedName>
        <fullName evidence="2">Uncharacterized protein</fullName>
    </submittedName>
</protein>
<proteinExistence type="predicted"/>
<dbReference type="Proteomes" id="UP000501690">
    <property type="component" value="Linkage Group LG11"/>
</dbReference>
<evidence type="ECO:0000256" key="1">
    <source>
        <dbReference type="SAM" id="MobiDB-lite"/>
    </source>
</evidence>